<evidence type="ECO:0000313" key="2">
    <source>
        <dbReference type="Proteomes" id="UP000252355"/>
    </source>
</evidence>
<dbReference type="AlphaFoldDB" id="A0A367ZS83"/>
<dbReference type="EMBL" id="QOQW01000003">
    <property type="protein sequence ID" value="RCK81004.1"/>
    <property type="molecule type" value="Genomic_DNA"/>
</dbReference>
<gene>
    <name evidence="1" type="ORF">OZSIB_2381</name>
</gene>
<protein>
    <recommendedName>
        <fullName evidence="3">DUF1232 domain-containing protein</fullName>
    </recommendedName>
</protein>
<evidence type="ECO:0008006" key="3">
    <source>
        <dbReference type="Google" id="ProtNLM"/>
    </source>
</evidence>
<comment type="caution">
    <text evidence="1">The sequence shown here is derived from an EMBL/GenBank/DDBJ whole genome shotgun (WGS) entry which is preliminary data.</text>
</comment>
<proteinExistence type="predicted"/>
<accession>A0A367ZS83</accession>
<evidence type="ECO:0000313" key="1">
    <source>
        <dbReference type="EMBL" id="RCK81004.1"/>
    </source>
</evidence>
<sequence>MNEPSIKLPPTIPVKCQKVFQSKIELLPPEAAGVLRAQVGRYLKVVKGKAAGARHLDLPLIEQMAQALETLLASYADLSEEHRALVVGAARYFIETSDANDDLTDSLGFDDDLAVINTVLLVLDRPDLVITRTP</sequence>
<dbReference type="Proteomes" id="UP000252355">
    <property type="component" value="Unassembled WGS sequence"/>
</dbReference>
<name>A0A367ZS83_9BACT</name>
<organism evidence="1 2">
    <name type="scientific">Candidatus Ozemobacter sibiricus</name>
    <dbReference type="NCBI Taxonomy" id="2268124"/>
    <lineage>
        <taxon>Bacteria</taxon>
        <taxon>Candidatus Ozemobacteria</taxon>
        <taxon>Candidatus Ozemobacterales</taxon>
        <taxon>Candidatus Ozemobacteraceae</taxon>
        <taxon>Candidatus Ozemobacter</taxon>
    </lineage>
</organism>
<reference evidence="1 2" key="1">
    <citation type="submission" date="2018-05" db="EMBL/GenBank/DDBJ databases">
        <title>A metagenomic window into the 2 km-deep terrestrial subsurface aquifer revealed taxonomically and functionally diverse microbial community comprising novel uncultured bacterial lineages.</title>
        <authorList>
            <person name="Kadnikov V.V."/>
            <person name="Mardanov A.V."/>
            <person name="Beletsky A.V."/>
            <person name="Banks D."/>
            <person name="Pimenov N.V."/>
            <person name="Frank Y.A."/>
            <person name="Karnachuk O.V."/>
            <person name="Ravin N.V."/>
        </authorList>
    </citation>
    <scope>NUCLEOTIDE SEQUENCE [LARGE SCALE GENOMIC DNA]</scope>
    <source>
        <strain evidence="1">BY5</strain>
    </source>
</reference>